<organism evidence="4 5">
    <name type="scientific">Ceratosolen solmsi marchali</name>
    <dbReference type="NCBI Taxonomy" id="326594"/>
    <lineage>
        <taxon>Eukaryota</taxon>
        <taxon>Metazoa</taxon>
        <taxon>Ecdysozoa</taxon>
        <taxon>Arthropoda</taxon>
        <taxon>Hexapoda</taxon>
        <taxon>Insecta</taxon>
        <taxon>Pterygota</taxon>
        <taxon>Neoptera</taxon>
        <taxon>Endopterygota</taxon>
        <taxon>Hymenoptera</taxon>
        <taxon>Apocrita</taxon>
        <taxon>Proctotrupomorpha</taxon>
        <taxon>Chalcidoidea</taxon>
        <taxon>Agaonidae</taxon>
        <taxon>Agaoninae</taxon>
        <taxon>Ceratosolen</taxon>
    </lineage>
</organism>
<keyword evidence="3" id="KW-0342">GTP-binding</keyword>
<name>A0AAJ6YR51_9HYME</name>
<gene>
    <name evidence="5" type="primary">LOC105366097</name>
</gene>
<keyword evidence="2" id="KW-0547">Nucleotide-binding</keyword>
<dbReference type="CDD" id="cd00882">
    <property type="entry name" value="Ras_like_GTPase"/>
    <property type="match status" value="1"/>
</dbReference>
<sequence>MYRKKQIMGKTTRVIICGMKSVGKTSLLEQLVYGNITPKSKIYPTIEDIYVINIETDKGIKEKIRFYDTAGLEPLQTSTNSEQLARHYLGFADGYILMYDTCKSESLDLLLSIKKDIEKYKDKKEIIIIVIGNRTMLNTDNYIENTIKATNWCIREKIKHFEVNVMYRPSLYEALIHLSSRLNPVPNKGTFPQLSMGRKIGKAE</sequence>
<dbReference type="KEGG" id="csol:105366097"/>
<dbReference type="PANTHER" id="PTHR46152:SF3">
    <property type="entry name" value="NF-KAPPA-B INHIBITOR-INTERACTING RAS-LIKE PROTEIN"/>
    <property type="match status" value="1"/>
</dbReference>
<dbReference type="InterPro" id="IPR001806">
    <property type="entry name" value="Small_GTPase"/>
</dbReference>
<proteinExistence type="inferred from homology"/>
<protein>
    <submittedName>
        <fullName evidence="5">NF-kappa-B inhibitor-interacting Ras-like protein isoform X1</fullName>
    </submittedName>
</protein>
<dbReference type="Gene3D" id="3.40.50.300">
    <property type="entry name" value="P-loop containing nucleotide triphosphate hydrolases"/>
    <property type="match status" value="1"/>
</dbReference>
<evidence type="ECO:0000313" key="5">
    <source>
        <dbReference type="RefSeq" id="XP_011502715.1"/>
    </source>
</evidence>
<dbReference type="GO" id="GO:0005525">
    <property type="term" value="F:GTP binding"/>
    <property type="evidence" value="ECO:0007669"/>
    <property type="project" value="UniProtKB-KW"/>
</dbReference>
<dbReference type="GO" id="GO:0043124">
    <property type="term" value="P:negative regulation of canonical NF-kappaB signal transduction"/>
    <property type="evidence" value="ECO:0007669"/>
    <property type="project" value="InterPro"/>
</dbReference>
<evidence type="ECO:0000256" key="3">
    <source>
        <dbReference type="ARBA" id="ARBA00023134"/>
    </source>
</evidence>
<dbReference type="GO" id="GO:0032484">
    <property type="term" value="P:Ral protein signal transduction"/>
    <property type="evidence" value="ECO:0007669"/>
    <property type="project" value="TreeGrafter"/>
</dbReference>
<accession>A0AAJ6YR51</accession>
<dbReference type="Pfam" id="PF00071">
    <property type="entry name" value="Ras"/>
    <property type="match status" value="1"/>
</dbReference>
<comment type="similarity">
    <text evidence="1">Belongs to the small GTPase superfamily. Ras family. KappaB-Ras subfamily.</text>
</comment>
<dbReference type="SUPFAM" id="SSF52540">
    <property type="entry name" value="P-loop containing nucleoside triphosphate hydrolases"/>
    <property type="match status" value="1"/>
</dbReference>
<dbReference type="NCBIfam" id="TIGR00231">
    <property type="entry name" value="small_GTP"/>
    <property type="match status" value="1"/>
</dbReference>
<dbReference type="SMART" id="SM00173">
    <property type="entry name" value="RAS"/>
    <property type="match status" value="1"/>
</dbReference>
<dbReference type="GO" id="GO:0003924">
    <property type="term" value="F:GTPase activity"/>
    <property type="evidence" value="ECO:0007669"/>
    <property type="project" value="InterPro"/>
</dbReference>
<evidence type="ECO:0000256" key="1">
    <source>
        <dbReference type="ARBA" id="ARBA00008094"/>
    </source>
</evidence>
<dbReference type="InterPro" id="IPR027417">
    <property type="entry name" value="P-loop_NTPase"/>
</dbReference>
<dbReference type="Proteomes" id="UP000695007">
    <property type="component" value="Unplaced"/>
</dbReference>
<dbReference type="PANTHER" id="PTHR46152">
    <property type="entry name" value="NF-KAPPA-B INHIBITOR-INTERACTING RAS-LIKE PROTEIN"/>
    <property type="match status" value="1"/>
</dbReference>
<dbReference type="PRINTS" id="PR00449">
    <property type="entry name" value="RASTRNSFRMNG"/>
</dbReference>
<evidence type="ECO:0000256" key="2">
    <source>
        <dbReference type="ARBA" id="ARBA00022741"/>
    </source>
</evidence>
<dbReference type="SMART" id="SM00175">
    <property type="entry name" value="RAB"/>
    <property type="match status" value="1"/>
</dbReference>
<dbReference type="PROSITE" id="PS51419">
    <property type="entry name" value="RAB"/>
    <property type="match status" value="1"/>
</dbReference>
<dbReference type="InterPro" id="IPR042227">
    <property type="entry name" value="KBRS"/>
</dbReference>
<dbReference type="InterPro" id="IPR005225">
    <property type="entry name" value="Small_GTP-bd"/>
</dbReference>
<dbReference type="GeneID" id="105366097"/>
<evidence type="ECO:0000313" key="4">
    <source>
        <dbReference type="Proteomes" id="UP000695007"/>
    </source>
</evidence>
<dbReference type="RefSeq" id="XP_011502715.1">
    <property type="nucleotide sequence ID" value="XM_011504413.1"/>
</dbReference>
<dbReference type="AlphaFoldDB" id="A0AAJ6YR51"/>
<reference evidence="5" key="1">
    <citation type="submission" date="2025-08" db="UniProtKB">
        <authorList>
            <consortium name="RefSeq"/>
        </authorList>
    </citation>
    <scope>IDENTIFICATION</scope>
</reference>
<dbReference type="CTD" id="35667"/>
<keyword evidence="4" id="KW-1185">Reference proteome</keyword>
<dbReference type="GO" id="GO:0032794">
    <property type="term" value="F:GTPase activating protein binding"/>
    <property type="evidence" value="ECO:0007669"/>
    <property type="project" value="TreeGrafter"/>
</dbReference>